<dbReference type="Proteomes" id="UP000076532">
    <property type="component" value="Unassembled WGS sequence"/>
</dbReference>
<organism evidence="1 2">
    <name type="scientific">Athelia psychrophila</name>
    <dbReference type="NCBI Taxonomy" id="1759441"/>
    <lineage>
        <taxon>Eukaryota</taxon>
        <taxon>Fungi</taxon>
        <taxon>Dikarya</taxon>
        <taxon>Basidiomycota</taxon>
        <taxon>Agaricomycotina</taxon>
        <taxon>Agaricomycetes</taxon>
        <taxon>Agaricomycetidae</taxon>
        <taxon>Atheliales</taxon>
        <taxon>Atheliaceae</taxon>
        <taxon>Athelia</taxon>
    </lineage>
</organism>
<gene>
    <name evidence="1" type="ORF">FIBSPDRAFT_551918</name>
</gene>
<dbReference type="AlphaFoldDB" id="A0A166UVK4"/>
<name>A0A166UVK4_9AGAM</name>
<reference evidence="1 2" key="1">
    <citation type="journal article" date="2016" name="Mol. Biol. Evol.">
        <title>Comparative Genomics of Early-Diverging Mushroom-Forming Fungi Provides Insights into the Origins of Lignocellulose Decay Capabilities.</title>
        <authorList>
            <person name="Nagy L.G."/>
            <person name="Riley R."/>
            <person name="Tritt A."/>
            <person name="Adam C."/>
            <person name="Daum C."/>
            <person name="Floudas D."/>
            <person name="Sun H."/>
            <person name="Yadav J.S."/>
            <person name="Pangilinan J."/>
            <person name="Larsson K.H."/>
            <person name="Matsuura K."/>
            <person name="Barry K."/>
            <person name="Labutti K."/>
            <person name="Kuo R."/>
            <person name="Ohm R.A."/>
            <person name="Bhattacharya S.S."/>
            <person name="Shirouzu T."/>
            <person name="Yoshinaga Y."/>
            <person name="Martin F.M."/>
            <person name="Grigoriev I.V."/>
            <person name="Hibbett D.S."/>
        </authorList>
    </citation>
    <scope>NUCLEOTIDE SEQUENCE [LARGE SCALE GENOMIC DNA]</scope>
    <source>
        <strain evidence="1 2">CBS 109695</strain>
    </source>
</reference>
<dbReference type="EMBL" id="KV417487">
    <property type="protein sequence ID" value="KZP32077.1"/>
    <property type="molecule type" value="Genomic_DNA"/>
</dbReference>
<evidence type="ECO:0000313" key="2">
    <source>
        <dbReference type="Proteomes" id="UP000076532"/>
    </source>
</evidence>
<proteinExistence type="predicted"/>
<evidence type="ECO:0000313" key="1">
    <source>
        <dbReference type="EMBL" id="KZP32077.1"/>
    </source>
</evidence>
<accession>A0A166UVK4</accession>
<sequence length="214" mass="24072">MSAAACKRHGYLQLLVPKPDHALTQDFDRECSSWRYVVVLGVVVPGAAGCRCHAPIFGARRREGCVARVCRAGASGLWDKSRAECTLERGWWSWSARTEEHAPAKVFIAKGRSVWQPPTTKRGIRLRRPSGSDKDVPSAVDYQQRRHVIGVIWFVFHRFNNIALACAIPCQQLRPPSPRRLQLQRRSAPLGLASVRGKQLQRCLASLWSTPLHF</sequence>
<protein>
    <submittedName>
        <fullName evidence="1">Uncharacterized protein</fullName>
    </submittedName>
</protein>
<keyword evidence="2" id="KW-1185">Reference proteome</keyword>